<name>A0AC61NFB5_9BACT</name>
<dbReference type="Proteomes" id="UP000826212">
    <property type="component" value="Chromosome"/>
</dbReference>
<dbReference type="EMBL" id="CP081303">
    <property type="protein sequence ID" value="QZE14302.1"/>
    <property type="molecule type" value="Genomic_DNA"/>
</dbReference>
<protein>
    <submittedName>
        <fullName evidence="1">rRNA pseudouridine synthase</fullName>
    </submittedName>
</protein>
<evidence type="ECO:0000313" key="2">
    <source>
        <dbReference type="Proteomes" id="UP000826212"/>
    </source>
</evidence>
<sequence>MRDRRQDRDSKRTVEKRGTGSGKRVGKTKSNDSSNATGRGRDDRNARKSQRTPRHFKQEEKESDKYLSNDGKVFKQKPNYAEISKGSQKRIRKNSNISTRTDDTIRLNRFIANAGICSRRDADTYIASGVVTVNGKVVTEMGLRVKPGDEVNFSGEKITAEQKKYVLLNKPKGFVTTVEDPHAEKTVMELVSSACKERLYPVGRLDKETTGLLLFTNDGDLTTRLTHPKYNRKKIYHVFCDKKVTKNHIRQILEGLNLEDGFVKADAVSYVDQNDTRQVGIEIHSGKNRIVRRIFSSLGYKVTKLDRVYFCGLTKLNLPRGKWRNLTTEEIAFLKMGNF</sequence>
<evidence type="ECO:0000313" key="1">
    <source>
        <dbReference type="EMBL" id="QZE14302.1"/>
    </source>
</evidence>
<reference evidence="1" key="1">
    <citation type="submission" date="2021-08" db="EMBL/GenBank/DDBJ databases">
        <title>Novel anaerobic bacterium isolated from sea squirt in East Sea, Republic of Korea.</title>
        <authorList>
            <person name="Nguyen T.H."/>
            <person name="Li Z."/>
            <person name="Lee Y.-J."/>
            <person name="Ko J."/>
            <person name="Kim S.-G."/>
        </authorList>
    </citation>
    <scope>NUCLEOTIDE SEQUENCE</scope>
    <source>
        <strain evidence="1">KCTC 25031</strain>
    </source>
</reference>
<keyword evidence="2" id="KW-1185">Reference proteome</keyword>
<proteinExistence type="predicted"/>
<gene>
    <name evidence="1" type="ORF">K4L44_17605</name>
</gene>
<organism evidence="1 2">
    <name type="scientific">Halosquirtibacter laminarini</name>
    <dbReference type="NCBI Taxonomy" id="3374600"/>
    <lineage>
        <taxon>Bacteria</taxon>
        <taxon>Pseudomonadati</taxon>
        <taxon>Bacteroidota</taxon>
        <taxon>Bacteroidia</taxon>
        <taxon>Marinilabiliales</taxon>
        <taxon>Prolixibacteraceae</taxon>
        <taxon>Halosquirtibacter</taxon>
    </lineage>
</organism>
<accession>A0AC61NFB5</accession>